<evidence type="ECO:0000256" key="1">
    <source>
        <dbReference type="SAM" id="MobiDB-lite"/>
    </source>
</evidence>
<feature type="region of interest" description="Disordered" evidence="1">
    <location>
        <begin position="55"/>
        <end position="89"/>
    </location>
</feature>
<sequence>GNKEFLFYKRRNKVTMDDGAFTSDQVKFLQELMQSCGMELQKTMSEQMTKLIKEALGNGKSPNSNGEGSSHSGEKGSTQPPPKFFKGTFLPKDTHREVEEPSMVEAIEACNIEYGTLHPATRAILTFDEFCALKMGNKVKKAHKQLPKDLQQRLGKVSLPSF</sequence>
<evidence type="ECO:0000313" key="2">
    <source>
        <dbReference type="EMBL" id="KAH9292637.1"/>
    </source>
</evidence>
<dbReference type="AlphaFoldDB" id="A0AA38C3I5"/>
<gene>
    <name evidence="2" type="ORF">KI387_042182</name>
</gene>
<organism evidence="2 3">
    <name type="scientific">Taxus chinensis</name>
    <name type="common">Chinese yew</name>
    <name type="synonym">Taxus wallichiana var. chinensis</name>
    <dbReference type="NCBI Taxonomy" id="29808"/>
    <lineage>
        <taxon>Eukaryota</taxon>
        <taxon>Viridiplantae</taxon>
        <taxon>Streptophyta</taxon>
        <taxon>Embryophyta</taxon>
        <taxon>Tracheophyta</taxon>
        <taxon>Spermatophyta</taxon>
        <taxon>Pinopsida</taxon>
        <taxon>Pinidae</taxon>
        <taxon>Conifers II</taxon>
        <taxon>Cupressales</taxon>
        <taxon>Taxaceae</taxon>
        <taxon>Taxus</taxon>
    </lineage>
</organism>
<feature type="compositionally biased region" description="Low complexity" evidence="1">
    <location>
        <begin position="61"/>
        <end position="77"/>
    </location>
</feature>
<dbReference type="Proteomes" id="UP000824469">
    <property type="component" value="Unassembled WGS sequence"/>
</dbReference>
<dbReference type="EMBL" id="JAHRHJ020002730">
    <property type="protein sequence ID" value="KAH9292637.1"/>
    <property type="molecule type" value="Genomic_DNA"/>
</dbReference>
<proteinExistence type="predicted"/>
<evidence type="ECO:0000313" key="3">
    <source>
        <dbReference type="Proteomes" id="UP000824469"/>
    </source>
</evidence>
<feature type="non-terminal residue" evidence="2">
    <location>
        <position position="1"/>
    </location>
</feature>
<name>A0AA38C3I5_TAXCH</name>
<keyword evidence="3" id="KW-1185">Reference proteome</keyword>
<accession>A0AA38C3I5</accession>
<comment type="caution">
    <text evidence="2">The sequence shown here is derived from an EMBL/GenBank/DDBJ whole genome shotgun (WGS) entry which is preliminary data.</text>
</comment>
<protein>
    <submittedName>
        <fullName evidence="2">Uncharacterized protein</fullName>
    </submittedName>
</protein>
<reference evidence="2 3" key="1">
    <citation type="journal article" date="2021" name="Nat. Plants">
        <title>The Taxus genome provides insights into paclitaxel biosynthesis.</title>
        <authorList>
            <person name="Xiong X."/>
            <person name="Gou J."/>
            <person name="Liao Q."/>
            <person name="Li Y."/>
            <person name="Zhou Q."/>
            <person name="Bi G."/>
            <person name="Li C."/>
            <person name="Du R."/>
            <person name="Wang X."/>
            <person name="Sun T."/>
            <person name="Guo L."/>
            <person name="Liang H."/>
            <person name="Lu P."/>
            <person name="Wu Y."/>
            <person name="Zhang Z."/>
            <person name="Ro D.K."/>
            <person name="Shang Y."/>
            <person name="Huang S."/>
            <person name="Yan J."/>
        </authorList>
    </citation>
    <scope>NUCLEOTIDE SEQUENCE [LARGE SCALE GENOMIC DNA]</scope>
    <source>
        <strain evidence="2">Ta-2019</strain>
    </source>
</reference>